<keyword evidence="2" id="KW-1185">Reference proteome</keyword>
<organism evidence="1 2">
    <name type="scientific">Canna indica</name>
    <name type="common">Indian-shot</name>
    <dbReference type="NCBI Taxonomy" id="4628"/>
    <lineage>
        <taxon>Eukaryota</taxon>
        <taxon>Viridiplantae</taxon>
        <taxon>Streptophyta</taxon>
        <taxon>Embryophyta</taxon>
        <taxon>Tracheophyta</taxon>
        <taxon>Spermatophyta</taxon>
        <taxon>Magnoliopsida</taxon>
        <taxon>Liliopsida</taxon>
        <taxon>Zingiberales</taxon>
        <taxon>Cannaceae</taxon>
        <taxon>Canna</taxon>
    </lineage>
</organism>
<evidence type="ECO:0000313" key="2">
    <source>
        <dbReference type="Proteomes" id="UP001327560"/>
    </source>
</evidence>
<protein>
    <submittedName>
        <fullName evidence="1">Uncharacterized protein</fullName>
    </submittedName>
</protein>
<name>A0AAQ3KSC6_9LILI</name>
<reference evidence="1 2" key="1">
    <citation type="submission" date="2023-10" db="EMBL/GenBank/DDBJ databases">
        <title>Chromosome-scale genome assembly provides insights into flower coloration mechanisms of Canna indica.</title>
        <authorList>
            <person name="Li C."/>
        </authorList>
    </citation>
    <scope>NUCLEOTIDE SEQUENCE [LARGE SCALE GENOMIC DNA]</scope>
    <source>
        <tissue evidence="1">Flower</tissue>
    </source>
</reference>
<evidence type="ECO:0000313" key="1">
    <source>
        <dbReference type="EMBL" id="WOL13959.1"/>
    </source>
</evidence>
<sequence>MAKPVKIEEMVAKKLALWHTRTFRPIMNHDELEPIMAAAGFLPLPMAEAAPPAQEGPQAAVAWREYASRSEAATAAAACGVSRRRRAAVVAPRPRLPYPRIDGLHLMAYKAFLLALEFYLGPTLVPNIFHVRTMSLSKVHDRPFEKAYRPMKDCEIDDEGILVYREGTLDHITKITCSHYSSDDINNGNSSISCIISPSDTYIKKANCEDGTKSNAVNSSFLVALKDLFPSGNIMSLR</sequence>
<gene>
    <name evidence="1" type="ORF">Cni_G22739</name>
</gene>
<dbReference type="EMBL" id="CP136896">
    <property type="protein sequence ID" value="WOL13959.1"/>
    <property type="molecule type" value="Genomic_DNA"/>
</dbReference>
<accession>A0AAQ3KSC6</accession>
<dbReference type="Proteomes" id="UP001327560">
    <property type="component" value="Chromosome 7"/>
</dbReference>
<proteinExistence type="predicted"/>
<dbReference type="AlphaFoldDB" id="A0AAQ3KSC6"/>